<name>A0A077UH67_9STAP</name>
<dbReference type="GO" id="GO:0006465">
    <property type="term" value="P:signal peptide processing"/>
    <property type="evidence" value="ECO:0007669"/>
    <property type="project" value="TreeGrafter"/>
</dbReference>
<comment type="similarity">
    <text evidence="2">Belongs to the peptidase A24 family.</text>
</comment>
<dbReference type="InterPro" id="IPR010627">
    <property type="entry name" value="Prepilin_pept_A24_N"/>
</dbReference>
<proteinExistence type="inferred from homology"/>
<feature type="transmembrane region" description="Helical" evidence="7">
    <location>
        <begin position="206"/>
        <end position="223"/>
    </location>
</feature>
<accession>A0A077UH67</accession>
<dbReference type="GO" id="GO:0005886">
    <property type="term" value="C:plasma membrane"/>
    <property type="evidence" value="ECO:0007669"/>
    <property type="project" value="UniProtKB-SubCell"/>
</dbReference>
<dbReference type="Pfam" id="PF01478">
    <property type="entry name" value="Peptidase_A24"/>
    <property type="match status" value="1"/>
</dbReference>
<keyword evidence="4 7" id="KW-0812">Transmembrane</keyword>
<feature type="domain" description="Prepilin type IV endopeptidase peptidase" evidence="8">
    <location>
        <begin position="101"/>
        <end position="195"/>
    </location>
</feature>
<dbReference type="PANTHER" id="PTHR30487">
    <property type="entry name" value="TYPE 4 PREPILIN-LIKE PROTEINS LEADER PEPTIDE-PROCESSING ENZYME"/>
    <property type="match status" value="1"/>
</dbReference>
<keyword evidence="3" id="KW-1003">Cell membrane</keyword>
<evidence type="ECO:0000256" key="2">
    <source>
        <dbReference type="ARBA" id="ARBA00005801"/>
    </source>
</evidence>
<organism evidence="10 11">
    <name type="scientific">Staphylococcus schweitzeri</name>
    <dbReference type="NCBI Taxonomy" id="1654388"/>
    <lineage>
        <taxon>Bacteria</taxon>
        <taxon>Bacillati</taxon>
        <taxon>Bacillota</taxon>
        <taxon>Bacilli</taxon>
        <taxon>Bacillales</taxon>
        <taxon>Staphylococcaceae</taxon>
        <taxon>Staphylococcus</taxon>
    </lineage>
</organism>
<dbReference type="RefSeq" id="WP_047530001.1">
    <property type="nucleotide sequence ID" value="NZ_CCEH01000006.1"/>
</dbReference>
<evidence type="ECO:0000259" key="8">
    <source>
        <dbReference type="Pfam" id="PF01478"/>
    </source>
</evidence>
<dbReference type="Proteomes" id="UP000044616">
    <property type="component" value="Unassembled WGS sequence"/>
</dbReference>
<gene>
    <name evidence="10" type="primary">outO</name>
    <name evidence="10" type="ORF">ERS140147_00918</name>
</gene>
<feature type="transmembrane region" description="Helical" evidence="7">
    <location>
        <begin position="181"/>
        <end position="200"/>
    </location>
</feature>
<dbReference type="Pfam" id="PF06750">
    <property type="entry name" value="A24_N_bact"/>
    <property type="match status" value="1"/>
</dbReference>
<reference evidence="10 11" key="1">
    <citation type="submission" date="2014-05" db="EMBL/GenBank/DDBJ databases">
        <authorList>
            <person name="Aslett A.Martin."/>
            <person name="De Silva Nishadi"/>
        </authorList>
    </citation>
    <scope>NUCLEOTIDE SEQUENCE [LARGE SCALE GENOMIC DNA]</scope>
</reference>
<feature type="domain" description="Prepilin peptidase A24 N-terminal" evidence="9">
    <location>
        <begin position="9"/>
        <end position="87"/>
    </location>
</feature>
<keyword evidence="6 7" id="KW-0472">Membrane</keyword>
<protein>
    <submittedName>
        <fullName evidence="10">Type III leader peptidase family protein</fullName>
    </submittedName>
</protein>
<evidence type="ECO:0000256" key="3">
    <source>
        <dbReference type="ARBA" id="ARBA00022475"/>
    </source>
</evidence>
<evidence type="ECO:0000256" key="5">
    <source>
        <dbReference type="ARBA" id="ARBA00022989"/>
    </source>
</evidence>
<feature type="transmembrane region" description="Helical" evidence="7">
    <location>
        <begin position="96"/>
        <end position="113"/>
    </location>
</feature>
<sequence length="235" mass="27375">MVILLSYSCSCIFSFLYQFISVEETSFKYLHRRSKCDHCHVRLKWYELFPIFSFIMLKGRCQYCRYNISKSHLIGEVLAMLPIIFVLFNLTDVNALLFITTYIFLLIFSLTDIKTLFIDCRLIIVYCLVTLSLSTIFPAAFLIVSISAHIFYFLFKSYIGYGDILLVSTISLFFPLQFTIYLILFTFIIAGLIAIIIMIIKPIKAMPLVPFLTISFVINAVFYNEIHRFLGGIYY</sequence>
<dbReference type="EMBL" id="CCEH01000006">
    <property type="protein sequence ID" value="CDR27804.1"/>
    <property type="molecule type" value="Genomic_DNA"/>
</dbReference>
<evidence type="ECO:0000313" key="10">
    <source>
        <dbReference type="EMBL" id="CDR27804.1"/>
    </source>
</evidence>
<evidence type="ECO:0000256" key="1">
    <source>
        <dbReference type="ARBA" id="ARBA00004651"/>
    </source>
</evidence>
<evidence type="ECO:0000256" key="6">
    <source>
        <dbReference type="ARBA" id="ARBA00023136"/>
    </source>
</evidence>
<feature type="transmembrane region" description="Helical" evidence="7">
    <location>
        <begin position="125"/>
        <end position="152"/>
    </location>
</feature>
<dbReference type="AlphaFoldDB" id="A0A077UH67"/>
<comment type="subcellular location">
    <subcellularLocation>
        <location evidence="1">Cell membrane</location>
        <topology evidence="1">Multi-pass membrane protein</topology>
    </subcellularLocation>
</comment>
<dbReference type="PANTHER" id="PTHR30487:SF0">
    <property type="entry name" value="PREPILIN LEADER PEPTIDASE_N-METHYLTRANSFERASE-RELATED"/>
    <property type="match status" value="1"/>
</dbReference>
<evidence type="ECO:0000256" key="7">
    <source>
        <dbReference type="SAM" id="Phobius"/>
    </source>
</evidence>
<feature type="transmembrane region" description="Helical" evidence="7">
    <location>
        <begin position="158"/>
        <end position="174"/>
    </location>
</feature>
<evidence type="ECO:0000259" key="9">
    <source>
        <dbReference type="Pfam" id="PF06750"/>
    </source>
</evidence>
<evidence type="ECO:0000256" key="4">
    <source>
        <dbReference type="ARBA" id="ARBA00022692"/>
    </source>
</evidence>
<dbReference type="InterPro" id="IPR050882">
    <property type="entry name" value="Prepilin_peptidase/N-MTase"/>
</dbReference>
<dbReference type="InterPro" id="IPR000045">
    <property type="entry name" value="Prepilin_IV_endopep_pep"/>
</dbReference>
<dbReference type="GO" id="GO:0004190">
    <property type="term" value="F:aspartic-type endopeptidase activity"/>
    <property type="evidence" value="ECO:0007669"/>
    <property type="project" value="InterPro"/>
</dbReference>
<feature type="transmembrane region" description="Helical" evidence="7">
    <location>
        <begin position="73"/>
        <end position="90"/>
    </location>
</feature>
<keyword evidence="5 7" id="KW-1133">Transmembrane helix</keyword>
<evidence type="ECO:0000313" key="11">
    <source>
        <dbReference type="Proteomes" id="UP000044616"/>
    </source>
</evidence>